<dbReference type="Proteomes" id="UP000241394">
    <property type="component" value="Chromosome LG28"/>
</dbReference>
<dbReference type="PANTHER" id="PTHR47584">
    <property type="match status" value="1"/>
</dbReference>
<keyword evidence="1" id="KW-0436">Ligase</keyword>
<sequence>MSLCPQSGVGWCPIKGTVDATEEMLKRLYKINSKAKASRKGGFPHYLPMTRVLGDSTAKGINAFASTQALSRTDSSDPEFKIKDKDDIEDLEVDNLQAGVKERGKAIKPKAISKTRKRDSYSANLSASLNVLSESSRTKVQLLEIREKARAASITVSPPDNDDSLALFKQCSSILNGMDDLDGSSYSKALTKLKEDPSWRPIFLKMPDKRKMDWCMSLL</sequence>
<name>A0A2R6P793_ACTCC</name>
<protein>
    <submittedName>
        <fullName evidence="1">Glycine--tRNA ligase beta subunit like</fullName>
    </submittedName>
</protein>
<dbReference type="OrthoDB" id="686198at2759"/>
<accession>A0A2R6P793</accession>
<reference evidence="2" key="2">
    <citation type="journal article" date="2018" name="BMC Genomics">
        <title>A manually annotated Actinidia chinensis var. chinensis (kiwifruit) genome highlights the challenges associated with draft genomes and gene prediction in plants.</title>
        <authorList>
            <person name="Pilkington S.M."/>
            <person name="Crowhurst R."/>
            <person name="Hilario E."/>
            <person name="Nardozza S."/>
            <person name="Fraser L."/>
            <person name="Peng Y."/>
            <person name="Gunaseelan K."/>
            <person name="Simpson R."/>
            <person name="Tahir J."/>
            <person name="Deroles S.C."/>
            <person name="Templeton K."/>
            <person name="Luo Z."/>
            <person name="Davy M."/>
            <person name="Cheng C."/>
            <person name="McNeilage M."/>
            <person name="Scaglione D."/>
            <person name="Liu Y."/>
            <person name="Zhang Q."/>
            <person name="Datson P."/>
            <person name="De Silva N."/>
            <person name="Gardiner S.E."/>
            <person name="Bassett H."/>
            <person name="Chagne D."/>
            <person name="McCallum J."/>
            <person name="Dzierzon H."/>
            <person name="Deng C."/>
            <person name="Wang Y.Y."/>
            <person name="Barron L."/>
            <person name="Manako K."/>
            <person name="Bowen J."/>
            <person name="Foster T.M."/>
            <person name="Erridge Z.A."/>
            <person name="Tiffin H."/>
            <person name="Waite C.N."/>
            <person name="Davies K.M."/>
            <person name="Grierson E.P."/>
            <person name="Laing W.A."/>
            <person name="Kirk R."/>
            <person name="Chen X."/>
            <person name="Wood M."/>
            <person name="Montefiori M."/>
            <person name="Brummell D.A."/>
            <person name="Schwinn K.E."/>
            <person name="Catanach A."/>
            <person name="Fullerton C."/>
            <person name="Li D."/>
            <person name="Meiyalaghan S."/>
            <person name="Nieuwenhuizen N."/>
            <person name="Read N."/>
            <person name="Prakash R."/>
            <person name="Hunter D."/>
            <person name="Zhang H."/>
            <person name="McKenzie M."/>
            <person name="Knabel M."/>
            <person name="Harris A."/>
            <person name="Allan A.C."/>
            <person name="Gleave A."/>
            <person name="Chen A."/>
            <person name="Janssen B.J."/>
            <person name="Plunkett B."/>
            <person name="Ampomah-Dwamena C."/>
            <person name="Voogd C."/>
            <person name="Leif D."/>
            <person name="Lafferty D."/>
            <person name="Souleyre E.J.F."/>
            <person name="Varkonyi-Gasic E."/>
            <person name="Gambi F."/>
            <person name="Hanley J."/>
            <person name="Yao J.L."/>
            <person name="Cheung J."/>
            <person name="David K.M."/>
            <person name="Warren B."/>
            <person name="Marsh K."/>
            <person name="Snowden K.C."/>
            <person name="Lin-Wang K."/>
            <person name="Brian L."/>
            <person name="Martinez-Sanchez M."/>
            <person name="Wang M."/>
            <person name="Ileperuma N."/>
            <person name="Macnee N."/>
            <person name="Campin R."/>
            <person name="McAtee P."/>
            <person name="Drummond R.S.M."/>
            <person name="Espley R.V."/>
            <person name="Ireland H.S."/>
            <person name="Wu R."/>
            <person name="Atkinson R.G."/>
            <person name="Karunairetnam S."/>
            <person name="Bulley S."/>
            <person name="Chunkath S."/>
            <person name="Hanley Z."/>
            <person name="Storey R."/>
            <person name="Thrimawithana A.H."/>
            <person name="Thomson S."/>
            <person name="David C."/>
            <person name="Testolin R."/>
            <person name="Huang H."/>
            <person name="Hellens R.P."/>
            <person name="Schaffer R.J."/>
        </authorList>
    </citation>
    <scope>NUCLEOTIDE SEQUENCE [LARGE SCALE GENOMIC DNA]</scope>
    <source>
        <strain evidence="2">cv. Red5</strain>
    </source>
</reference>
<dbReference type="EMBL" id="NKQK01000028">
    <property type="protein sequence ID" value="PSR86516.1"/>
    <property type="molecule type" value="Genomic_DNA"/>
</dbReference>
<dbReference type="Gramene" id="PSR86516">
    <property type="protein sequence ID" value="PSR86516"/>
    <property type="gene ID" value="CEY00_Acc32138"/>
</dbReference>
<evidence type="ECO:0000313" key="2">
    <source>
        <dbReference type="Proteomes" id="UP000241394"/>
    </source>
</evidence>
<dbReference type="PANTHER" id="PTHR47584:SF14">
    <property type="entry name" value="L10-INTERACTING MYB DOMAIN-CONTAINING PROTEIN-LIKE"/>
    <property type="match status" value="1"/>
</dbReference>
<evidence type="ECO:0000313" key="1">
    <source>
        <dbReference type="EMBL" id="PSR86516.1"/>
    </source>
</evidence>
<reference evidence="1 2" key="1">
    <citation type="submission" date="2017-07" db="EMBL/GenBank/DDBJ databases">
        <title>An improved, manually edited Actinidia chinensis var. chinensis (kiwifruit) genome highlights the challenges associated with draft genomes and gene prediction in plants.</title>
        <authorList>
            <person name="Pilkington S."/>
            <person name="Crowhurst R."/>
            <person name="Hilario E."/>
            <person name="Nardozza S."/>
            <person name="Fraser L."/>
            <person name="Peng Y."/>
            <person name="Gunaseelan K."/>
            <person name="Simpson R."/>
            <person name="Tahir J."/>
            <person name="Deroles S."/>
            <person name="Templeton K."/>
            <person name="Luo Z."/>
            <person name="Davy M."/>
            <person name="Cheng C."/>
            <person name="Mcneilage M."/>
            <person name="Scaglione D."/>
            <person name="Liu Y."/>
            <person name="Zhang Q."/>
            <person name="Datson P."/>
            <person name="De Silva N."/>
            <person name="Gardiner S."/>
            <person name="Bassett H."/>
            <person name="Chagne D."/>
            <person name="Mccallum J."/>
            <person name="Dzierzon H."/>
            <person name="Deng C."/>
            <person name="Wang Y.-Y."/>
            <person name="Barron N."/>
            <person name="Manako K."/>
            <person name="Bowen J."/>
            <person name="Foster T."/>
            <person name="Erridge Z."/>
            <person name="Tiffin H."/>
            <person name="Waite C."/>
            <person name="Davies K."/>
            <person name="Grierson E."/>
            <person name="Laing W."/>
            <person name="Kirk R."/>
            <person name="Chen X."/>
            <person name="Wood M."/>
            <person name="Montefiori M."/>
            <person name="Brummell D."/>
            <person name="Schwinn K."/>
            <person name="Catanach A."/>
            <person name="Fullerton C."/>
            <person name="Li D."/>
            <person name="Meiyalaghan S."/>
            <person name="Nieuwenhuizen N."/>
            <person name="Read N."/>
            <person name="Prakash R."/>
            <person name="Hunter D."/>
            <person name="Zhang H."/>
            <person name="Mckenzie M."/>
            <person name="Knabel M."/>
            <person name="Harris A."/>
            <person name="Allan A."/>
            <person name="Chen A."/>
            <person name="Janssen B."/>
            <person name="Plunkett B."/>
            <person name="Dwamena C."/>
            <person name="Voogd C."/>
            <person name="Leif D."/>
            <person name="Lafferty D."/>
            <person name="Souleyre E."/>
            <person name="Varkonyi-Gasic E."/>
            <person name="Gambi F."/>
            <person name="Hanley J."/>
            <person name="Yao J.-L."/>
            <person name="Cheung J."/>
            <person name="David K."/>
            <person name="Warren B."/>
            <person name="Marsh K."/>
            <person name="Snowden K."/>
            <person name="Lin-Wang K."/>
            <person name="Brian L."/>
            <person name="Martinez-Sanchez M."/>
            <person name="Wang M."/>
            <person name="Ileperuma N."/>
            <person name="Macnee N."/>
            <person name="Campin R."/>
            <person name="Mcatee P."/>
            <person name="Drummond R."/>
            <person name="Espley R."/>
            <person name="Ireland H."/>
            <person name="Wu R."/>
            <person name="Atkinson R."/>
            <person name="Karunairetnam S."/>
            <person name="Bulley S."/>
            <person name="Chunkath S."/>
            <person name="Hanley Z."/>
            <person name="Storey R."/>
            <person name="Thrimawithana A."/>
            <person name="Thomson S."/>
            <person name="David C."/>
            <person name="Testolin R."/>
        </authorList>
    </citation>
    <scope>NUCLEOTIDE SEQUENCE [LARGE SCALE GENOMIC DNA]</scope>
    <source>
        <strain evidence="2">cv. Red5</strain>
        <tissue evidence="1">Young leaf</tissue>
    </source>
</reference>
<organism evidence="1 2">
    <name type="scientific">Actinidia chinensis var. chinensis</name>
    <name type="common">Chinese soft-hair kiwi</name>
    <dbReference type="NCBI Taxonomy" id="1590841"/>
    <lineage>
        <taxon>Eukaryota</taxon>
        <taxon>Viridiplantae</taxon>
        <taxon>Streptophyta</taxon>
        <taxon>Embryophyta</taxon>
        <taxon>Tracheophyta</taxon>
        <taxon>Spermatophyta</taxon>
        <taxon>Magnoliopsida</taxon>
        <taxon>eudicotyledons</taxon>
        <taxon>Gunneridae</taxon>
        <taxon>Pentapetalae</taxon>
        <taxon>asterids</taxon>
        <taxon>Ericales</taxon>
        <taxon>Actinidiaceae</taxon>
        <taxon>Actinidia</taxon>
    </lineage>
</organism>
<dbReference type="AlphaFoldDB" id="A0A2R6P793"/>
<proteinExistence type="predicted"/>
<dbReference type="STRING" id="1590841.A0A2R6P793"/>
<dbReference type="InterPro" id="IPR045026">
    <property type="entry name" value="LIMYB"/>
</dbReference>
<keyword evidence="2" id="KW-1185">Reference proteome</keyword>
<dbReference type="GO" id="GO:0016874">
    <property type="term" value="F:ligase activity"/>
    <property type="evidence" value="ECO:0007669"/>
    <property type="project" value="UniProtKB-KW"/>
</dbReference>
<gene>
    <name evidence="1" type="ORF">CEY00_Acc32138</name>
</gene>
<dbReference type="InParanoid" id="A0A2R6P793"/>
<comment type="caution">
    <text evidence="1">The sequence shown here is derived from an EMBL/GenBank/DDBJ whole genome shotgun (WGS) entry which is preliminary data.</text>
</comment>